<feature type="compositionally biased region" description="Basic and acidic residues" evidence="1">
    <location>
        <begin position="325"/>
        <end position="346"/>
    </location>
</feature>
<feature type="compositionally biased region" description="Basic and acidic residues" evidence="1">
    <location>
        <begin position="719"/>
        <end position="728"/>
    </location>
</feature>
<feature type="compositionally biased region" description="Low complexity" evidence="1">
    <location>
        <begin position="21"/>
        <end position="45"/>
    </location>
</feature>
<feature type="compositionally biased region" description="Low complexity" evidence="1">
    <location>
        <begin position="553"/>
        <end position="586"/>
    </location>
</feature>
<proteinExistence type="predicted"/>
<sequence>MAENRAKRVNVSPPFQSPTAQDQAHQQQQNQQQQQQQQQQRQQTQSLHQEGVGHTADQHTDLYRQEGTLPSSCTQGHRSSTQHCDHHRRCSHHRSSSSIGGTGASEEGPPSRRRSMVPSARSSRSHSRHSSKHASQSRSRGSSRSRGGELALGPPAGDASPPVSMISKLHADLTQLMQMLVQMDLAAQQASSKALLLEPGFRSLQDHHHHHHSVTSGEAPEAHQDRHIELCAEKSNKGAVAPYPLALAQGSPHNISSSHESSVQGEGSLGSAGTGGARGAWDARTGGDVSNRHDAVVAASEFATPVRGGVGISERVPTAIKELHAGHSSEAGARETGHTHTREAGRTHSPHTPATLVSSGGSNLQPAALPGHGSLSPEAPQALPHAQQAAAVGTGPATPAEGAGVLAGAQTPLAAAAAAASAGVEELAAKQALGVEQGLSSSGGLQHGSELVGLLGALSRQLQQEAHLMPGAGTGLHLQVQGLQDQLSGVMQLLQQQEQQQQPSTSPLTAASHTATPPAHSQLKQQQQQQLSTLPLTAAPHIVAPPPHLELKQQQGQQQLNTSPLTAASHTTAPPAHLQQQQQQQQQQQLEQQQQLQAQQRLAQAQEATAHAEAMQHLKQQVEQLQQQLAQQQQQAPAHTKAMQQLQQQVEQLQQQLAEQQKTPAHTETVQLLLHIQLQEEQRQQQQQQQQQRGSRAPYFTPSGPQGAPACGQDLSGTKQERAEEERALDSVQRAMDSLKQSPNFRAATLVGTQLAALPPTDALAVMAGVVGAAVEKVRMHDGPDSLSLPSQLTDLAVYIRIAAQRAEQNVKGSAALKRVESSALEK</sequence>
<feature type="compositionally biased region" description="Low complexity" evidence="1">
    <location>
        <begin position="684"/>
        <end position="693"/>
    </location>
</feature>
<feature type="compositionally biased region" description="Low complexity" evidence="1">
    <location>
        <begin position="377"/>
        <end position="397"/>
    </location>
</feature>
<feature type="region of interest" description="Disordered" evidence="1">
    <location>
        <begin position="494"/>
        <end position="531"/>
    </location>
</feature>
<dbReference type="AlphaFoldDB" id="A0A7S3QZC7"/>
<dbReference type="EMBL" id="HBIP01021803">
    <property type="protein sequence ID" value="CAE0497957.1"/>
    <property type="molecule type" value="Transcribed_RNA"/>
</dbReference>
<feature type="region of interest" description="Disordered" evidence="1">
    <location>
        <begin position="325"/>
        <end position="397"/>
    </location>
</feature>
<evidence type="ECO:0000313" key="2">
    <source>
        <dbReference type="EMBL" id="CAE0497957.1"/>
    </source>
</evidence>
<feature type="region of interest" description="Disordered" evidence="1">
    <location>
        <begin position="682"/>
        <end position="728"/>
    </location>
</feature>
<feature type="region of interest" description="Disordered" evidence="1">
    <location>
        <begin position="250"/>
        <end position="286"/>
    </location>
</feature>
<evidence type="ECO:0000256" key="1">
    <source>
        <dbReference type="SAM" id="MobiDB-lite"/>
    </source>
</evidence>
<feature type="compositionally biased region" description="Gly residues" evidence="1">
    <location>
        <begin position="267"/>
        <end position="278"/>
    </location>
</feature>
<feature type="compositionally biased region" description="Basic residues" evidence="1">
    <location>
        <begin position="123"/>
        <end position="132"/>
    </location>
</feature>
<protein>
    <submittedName>
        <fullName evidence="2">Uncharacterized protein</fullName>
    </submittedName>
</protein>
<gene>
    <name evidence="2" type="ORF">DTER00134_LOCUS13030</name>
</gene>
<feature type="compositionally biased region" description="Basic residues" evidence="1">
    <location>
        <begin position="85"/>
        <end position="95"/>
    </location>
</feature>
<feature type="compositionally biased region" description="Polar residues" evidence="1">
    <location>
        <begin position="68"/>
        <end position="82"/>
    </location>
</feature>
<organism evidence="2">
    <name type="scientific">Dunaliella tertiolecta</name>
    <name type="common">Green alga</name>
    <dbReference type="NCBI Taxonomy" id="3047"/>
    <lineage>
        <taxon>Eukaryota</taxon>
        <taxon>Viridiplantae</taxon>
        <taxon>Chlorophyta</taxon>
        <taxon>core chlorophytes</taxon>
        <taxon>Chlorophyceae</taxon>
        <taxon>CS clade</taxon>
        <taxon>Chlamydomonadales</taxon>
        <taxon>Dunaliellaceae</taxon>
        <taxon>Dunaliella</taxon>
    </lineage>
</organism>
<accession>A0A7S3QZC7</accession>
<name>A0A7S3QZC7_DUNTE</name>
<feature type="compositionally biased region" description="Low complexity" evidence="1">
    <location>
        <begin position="133"/>
        <end position="145"/>
    </location>
</feature>
<feature type="region of interest" description="Disordered" evidence="1">
    <location>
        <begin position="550"/>
        <end position="586"/>
    </location>
</feature>
<feature type="region of interest" description="Disordered" evidence="1">
    <location>
        <begin position="1"/>
        <end position="164"/>
    </location>
</feature>
<reference evidence="2" key="1">
    <citation type="submission" date="2021-01" db="EMBL/GenBank/DDBJ databases">
        <authorList>
            <person name="Corre E."/>
            <person name="Pelletier E."/>
            <person name="Niang G."/>
            <person name="Scheremetjew M."/>
            <person name="Finn R."/>
            <person name="Kale V."/>
            <person name="Holt S."/>
            <person name="Cochrane G."/>
            <person name="Meng A."/>
            <person name="Brown T."/>
            <person name="Cohen L."/>
        </authorList>
    </citation>
    <scope>NUCLEOTIDE SEQUENCE</scope>
    <source>
        <strain evidence="2">CCMP1320</strain>
    </source>
</reference>
<feature type="compositionally biased region" description="Polar residues" evidence="1">
    <location>
        <begin position="350"/>
        <end position="365"/>
    </location>
</feature>
<feature type="compositionally biased region" description="Low complexity" evidence="1">
    <location>
        <begin position="251"/>
        <end position="266"/>
    </location>
</feature>